<proteinExistence type="predicted"/>
<evidence type="ECO:0000256" key="1">
    <source>
        <dbReference type="SAM" id="MobiDB-lite"/>
    </source>
</evidence>
<accession>A0A2Z7BUL1</accession>
<sequence>MVEMEAQVVEPNTSTKAPPEERSATALPEALNFPEVSFVVAPSGPISSAFL</sequence>
<gene>
    <name evidence="2" type="ORF">F511_16094</name>
</gene>
<feature type="region of interest" description="Disordered" evidence="1">
    <location>
        <begin position="1"/>
        <end position="28"/>
    </location>
</feature>
<reference evidence="2 3" key="1">
    <citation type="journal article" date="2015" name="Proc. Natl. Acad. Sci. U.S.A.">
        <title>The resurrection genome of Boea hygrometrica: A blueprint for survival of dehydration.</title>
        <authorList>
            <person name="Xiao L."/>
            <person name="Yang G."/>
            <person name="Zhang L."/>
            <person name="Yang X."/>
            <person name="Zhao S."/>
            <person name="Ji Z."/>
            <person name="Zhou Q."/>
            <person name="Hu M."/>
            <person name="Wang Y."/>
            <person name="Chen M."/>
            <person name="Xu Y."/>
            <person name="Jin H."/>
            <person name="Xiao X."/>
            <person name="Hu G."/>
            <person name="Bao F."/>
            <person name="Hu Y."/>
            <person name="Wan P."/>
            <person name="Li L."/>
            <person name="Deng X."/>
            <person name="Kuang T."/>
            <person name="Xiang C."/>
            <person name="Zhu J.K."/>
            <person name="Oliver M.J."/>
            <person name="He Y."/>
        </authorList>
    </citation>
    <scope>NUCLEOTIDE SEQUENCE [LARGE SCALE GENOMIC DNA]</scope>
    <source>
        <strain evidence="3">cv. XS01</strain>
    </source>
</reference>
<dbReference type="EMBL" id="KV002325">
    <property type="protein sequence ID" value="KZV38074.1"/>
    <property type="molecule type" value="Genomic_DNA"/>
</dbReference>
<organism evidence="2 3">
    <name type="scientific">Dorcoceras hygrometricum</name>
    <dbReference type="NCBI Taxonomy" id="472368"/>
    <lineage>
        <taxon>Eukaryota</taxon>
        <taxon>Viridiplantae</taxon>
        <taxon>Streptophyta</taxon>
        <taxon>Embryophyta</taxon>
        <taxon>Tracheophyta</taxon>
        <taxon>Spermatophyta</taxon>
        <taxon>Magnoliopsida</taxon>
        <taxon>eudicotyledons</taxon>
        <taxon>Gunneridae</taxon>
        <taxon>Pentapetalae</taxon>
        <taxon>asterids</taxon>
        <taxon>lamiids</taxon>
        <taxon>Lamiales</taxon>
        <taxon>Gesneriaceae</taxon>
        <taxon>Didymocarpoideae</taxon>
        <taxon>Trichosporeae</taxon>
        <taxon>Loxocarpinae</taxon>
        <taxon>Dorcoceras</taxon>
    </lineage>
</organism>
<evidence type="ECO:0000313" key="2">
    <source>
        <dbReference type="EMBL" id="KZV38074.1"/>
    </source>
</evidence>
<name>A0A2Z7BUL1_9LAMI</name>
<protein>
    <submittedName>
        <fullName evidence="2">Uncharacterized protein</fullName>
    </submittedName>
</protein>
<dbReference type="AlphaFoldDB" id="A0A2Z7BUL1"/>
<keyword evidence="3" id="KW-1185">Reference proteome</keyword>
<dbReference type="Proteomes" id="UP000250235">
    <property type="component" value="Unassembled WGS sequence"/>
</dbReference>
<evidence type="ECO:0000313" key="3">
    <source>
        <dbReference type="Proteomes" id="UP000250235"/>
    </source>
</evidence>